<evidence type="ECO:0000256" key="1">
    <source>
        <dbReference type="SAM" id="SignalP"/>
    </source>
</evidence>
<gene>
    <name evidence="2" type="ORF">ACFFU1_15520</name>
</gene>
<reference evidence="2 3" key="1">
    <citation type="submission" date="2024-09" db="EMBL/GenBank/DDBJ databases">
        <authorList>
            <person name="Sun Q."/>
            <person name="Mori K."/>
        </authorList>
    </citation>
    <scope>NUCLEOTIDE SEQUENCE [LARGE SCALE GENOMIC DNA]</scope>
    <source>
        <strain evidence="2 3">CECT 8300</strain>
    </source>
</reference>
<organism evidence="2 3">
    <name type="scientific">Algibacter miyuki</name>
    <dbReference type="NCBI Taxonomy" id="1306933"/>
    <lineage>
        <taxon>Bacteria</taxon>
        <taxon>Pseudomonadati</taxon>
        <taxon>Bacteroidota</taxon>
        <taxon>Flavobacteriia</taxon>
        <taxon>Flavobacteriales</taxon>
        <taxon>Flavobacteriaceae</taxon>
        <taxon>Algibacter</taxon>
    </lineage>
</organism>
<keyword evidence="1" id="KW-0732">Signal</keyword>
<keyword evidence="3" id="KW-1185">Reference proteome</keyword>
<feature type="signal peptide" evidence="1">
    <location>
        <begin position="1"/>
        <end position="20"/>
    </location>
</feature>
<name>A0ABV5H3N2_9FLAO</name>
<dbReference type="RefSeq" id="WP_290270143.1">
    <property type="nucleotide sequence ID" value="NZ_JAUFQP010000010.1"/>
</dbReference>
<evidence type="ECO:0000313" key="2">
    <source>
        <dbReference type="EMBL" id="MFB9106314.1"/>
    </source>
</evidence>
<feature type="chain" id="PRO_5046476223" description="TonB-dependent receptor" evidence="1">
    <location>
        <begin position="21"/>
        <end position="99"/>
    </location>
</feature>
<comment type="caution">
    <text evidence="2">The sequence shown here is derived from an EMBL/GenBank/DDBJ whole genome shotgun (WGS) entry which is preliminary data.</text>
</comment>
<evidence type="ECO:0000313" key="3">
    <source>
        <dbReference type="Proteomes" id="UP001589590"/>
    </source>
</evidence>
<evidence type="ECO:0008006" key="4">
    <source>
        <dbReference type="Google" id="ProtNLM"/>
    </source>
</evidence>
<accession>A0ABV5H3N2</accession>
<protein>
    <recommendedName>
        <fullName evidence="4">TonB-dependent receptor</fullName>
    </recommendedName>
</protein>
<sequence>MKTTFITLLILLLTVSVGHAQSNKTEDVVVEVSKTISVENNKKQAATTTVETKTIIKDSAEVEAILAKSTSDIRSYLNRERQVSNIGLLFPSLAKRVKA</sequence>
<proteinExistence type="predicted"/>
<dbReference type="Proteomes" id="UP001589590">
    <property type="component" value="Unassembled WGS sequence"/>
</dbReference>
<dbReference type="EMBL" id="JBHMFA010000017">
    <property type="protein sequence ID" value="MFB9106314.1"/>
    <property type="molecule type" value="Genomic_DNA"/>
</dbReference>